<dbReference type="CDD" id="cd08071">
    <property type="entry name" value="MPN_DUF2466"/>
    <property type="match status" value="1"/>
</dbReference>
<evidence type="ECO:0000313" key="10">
    <source>
        <dbReference type="Proteomes" id="UP000187412"/>
    </source>
</evidence>
<evidence type="ECO:0000256" key="7">
    <source>
        <dbReference type="RuleBase" id="RU003797"/>
    </source>
</evidence>
<keyword evidence="10" id="KW-1185">Reference proteome</keyword>
<dbReference type="PROSITE" id="PS50249">
    <property type="entry name" value="MPN"/>
    <property type="match status" value="1"/>
</dbReference>
<evidence type="ECO:0000256" key="2">
    <source>
        <dbReference type="ARBA" id="ARBA00022670"/>
    </source>
</evidence>
<evidence type="ECO:0000256" key="6">
    <source>
        <dbReference type="ARBA" id="ARBA00023049"/>
    </source>
</evidence>
<dbReference type="RefSeq" id="WP_076113230.1">
    <property type="nucleotide sequence ID" value="NZ_MPTB01000038.1"/>
</dbReference>
<evidence type="ECO:0000313" key="9">
    <source>
        <dbReference type="EMBL" id="OMD42785.1"/>
    </source>
</evidence>
<dbReference type="NCBIfam" id="TIGR00608">
    <property type="entry name" value="radc"/>
    <property type="match status" value="1"/>
</dbReference>
<dbReference type="InterPro" id="IPR001405">
    <property type="entry name" value="UPF0758"/>
</dbReference>
<sequence length="205" mass="23087">MLTQRHLELKSLLTDSLREKQGSYLIEELMNRFPSVSDLVEVTEQELISISGVGPNKARQITAILKLARTLVIPDIEYPAIRKPEDAFHLLEPEHRYNTKEHFICLYLNTKNRVIHKETVSIGSLNASIVHPREVFKVGIKRSCASIICSHSHPSGDPTPSNEDLIITHRLIEAGEIIGIDVLDHLIIAGRKYVSLKEQGLMVRG</sequence>
<keyword evidence="6" id="KW-0482">Metalloprotease</keyword>
<dbReference type="NCBIfam" id="NF000642">
    <property type="entry name" value="PRK00024.1"/>
    <property type="match status" value="1"/>
</dbReference>
<evidence type="ECO:0000256" key="1">
    <source>
        <dbReference type="ARBA" id="ARBA00010243"/>
    </source>
</evidence>
<dbReference type="Gene3D" id="1.10.150.20">
    <property type="entry name" value="5' to 3' exonuclease, C-terminal subdomain"/>
    <property type="match status" value="1"/>
</dbReference>
<keyword evidence="5" id="KW-0862">Zinc</keyword>
<protein>
    <recommendedName>
        <fullName evidence="8">MPN domain-containing protein</fullName>
    </recommendedName>
</protein>
<dbReference type="InterPro" id="IPR025657">
    <property type="entry name" value="RadC_JAB"/>
</dbReference>
<dbReference type="PANTHER" id="PTHR30471:SF3">
    <property type="entry name" value="UPF0758 PROTEIN YEES-RELATED"/>
    <property type="match status" value="1"/>
</dbReference>
<gene>
    <name evidence="9" type="ORF">BSK56_24900</name>
</gene>
<dbReference type="Pfam" id="PF04002">
    <property type="entry name" value="RadC"/>
    <property type="match status" value="1"/>
</dbReference>
<keyword evidence="3" id="KW-0479">Metal-binding</keyword>
<dbReference type="SUPFAM" id="SSF102712">
    <property type="entry name" value="JAB1/MPN domain"/>
    <property type="match status" value="1"/>
</dbReference>
<evidence type="ECO:0000256" key="5">
    <source>
        <dbReference type="ARBA" id="ARBA00022833"/>
    </source>
</evidence>
<name>A0ABX3H489_PAEBO</name>
<organism evidence="9 10">
    <name type="scientific">Paenibacillus borealis</name>
    <dbReference type="NCBI Taxonomy" id="160799"/>
    <lineage>
        <taxon>Bacteria</taxon>
        <taxon>Bacillati</taxon>
        <taxon>Bacillota</taxon>
        <taxon>Bacilli</taxon>
        <taxon>Bacillales</taxon>
        <taxon>Paenibacillaceae</taxon>
        <taxon>Paenibacillus</taxon>
    </lineage>
</organism>
<feature type="domain" description="MPN" evidence="8">
    <location>
        <begin position="80"/>
        <end position="202"/>
    </location>
</feature>
<dbReference type="Proteomes" id="UP000187412">
    <property type="component" value="Unassembled WGS sequence"/>
</dbReference>
<keyword evidence="2" id="KW-0645">Protease</keyword>
<evidence type="ECO:0000256" key="4">
    <source>
        <dbReference type="ARBA" id="ARBA00022801"/>
    </source>
</evidence>
<dbReference type="PANTHER" id="PTHR30471">
    <property type="entry name" value="DNA REPAIR PROTEIN RADC"/>
    <property type="match status" value="1"/>
</dbReference>
<evidence type="ECO:0000256" key="3">
    <source>
        <dbReference type="ARBA" id="ARBA00022723"/>
    </source>
</evidence>
<proteinExistence type="inferred from homology"/>
<dbReference type="SUPFAM" id="SSF47781">
    <property type="entry name" value="RuvA domain 2-like"/>
    <property type="match status" value="1"/>
</dbReference>
<dbReference type="Gene3D" id="3.40.140.10">
    <property type="entry name" value="Cytidine Deaminase, domain 2"/>
    <property type="match status" value="1"/>
</dbReference>
<keyword evidence="4" id="KW-0378">Hydrolase</keyword>
<evidence type="ECO:0000259" key="8">
    <source>
        <dbReference type="PROSITE" id="PS50249"/>
    </source>
</evidence>
<accession>A0ABX3H489</accession>
<dbReference type="InterPro" id="IPR037518">
    <property type="entry name" value="MPN"/>
</dbReference>
<comment type="similarity">
    <text evidence="1 7">Belongs to the UPF0758 family.</text>
</comment>
<dbReference type="InterPro" id="IPR010994">
    <property type="entry name" value="RuvA_2-like"/>
</dbReference>
<comment type="caution">
    <text evidence="9">The sequence shown here is derived from an EMBL/GenBank/DDBJ whole genome shotgun (WGS) entry which is preliminary data.</text>
</comment>
<reference evidence="9 10" key="1">
    <citation type="submission" date="2016-10" db="EMBL/GenBank/DDBJ databases">
        <title>Paenibacillus species isolates.</title>
        <authorList>
            <person name="Beno S.M."/>
        </authorList>
    </citation>
    <scope>NUCLEOTIDE SEQUENCE [LARGE SCALE GENOMIC DNA]</scope>
    <source>
        <strain evidence="9 10">FSL H7-0744</strain>
    </source>
</reference>
<dbReference type="EMBL" id="MPTB01000038">
    <property type="protein sequence ID" value="OMD42785.1"/>
    <property type="molecule type" value="Genomic_DNA"/>
</dbReference>